<evidence type="ECO:0000313" key="2">
    <source>
        <dbReference type="Proteomes" id="UP000300381"/>
    </source>
</evidence>
<reference evidence="1 2" key="1">
    <citation type="submission" date="2019-03" db="EMBL/GenBank/DDBJ databases">
        <title>Draft genome sequences of two Veillonella tobetsuensis clinical isolates from intraoperative bronchial fluids of elderly patients with pulmonary carcinoma.</title>
        <authorList>
            <person name="Akiyama T."/>
        </authorList>
    </citation>
    <scope>NUCLEOTIDE SEQUENCE [LARGE SCALE GENOMIC DNA]</scope>
    <source>
        <strain evidence="1 2">PAGU 1578</strain>
    </source>
</reference>
<proteinExistence type="predicted"/>
<dbReference type="AlphaFoldDB" id="A0A480B246"/>
<accession>A0A480B246</accession>
<comment type="caution">
    <text evidence="1">The sequence shown here is derived from an EMBL/GenBank/DDBJ whole genome shotgun (WGS) entry which is preliminary data.</text>
</comment>
<dbReference type="Proteomes" id="UP000300381">
    <property type="component" value="Unassembled WGS sequence"/>
</dbReference>
<dbReference type="EMBL" id="BJCQ01000027">
    <property type="protein sequence ID" value="GCL67631.1"/>
    <property type="molecule type" value="Genomic_DNA"/>
</dbReference>
<protein>
    <submittedName>
        <fullName evidence="1">Uncharacterized protein</fullName>
    </submittedName>
</protein>
<evidence type="ECO:0000313" key="1">
    <source>
        <dbReference type="EMBL" id="GCL67631.1"/>
    </source>
</evidence>
<organism evidence="1 2">
    <name type="scientific">Veillonella tobetsuensis</name>
    <dbReference type="NCBI Taxonomy" id="1110546"/>
    <lineage>
        <taxon>Bacteria</taxon>
        <taxon>Bacillati</taxon>
        <taxon>Bacillota</taxon>
        <taxon>Negativicutes</taxon>
        <taxon>Veillonellales</taxon>
        <taxon>Veillonellaceae</taxon>
        <taxon>Veillonella</taxon>
    </lineage>
</organism>
<name>A0A480B246_9FIRM</name>
<gene>
    <name evidence="1" type="ORF">PAGU1578_12520</name>
</gene>
<sequence>MTNQLDKIHLLLETMKQYAAVPITKRADLIKQLTFMMGAIYTNTNNKADRLSYYANISSICQTNHIDYVNAVLIPAGNLIAKTTLSDITQQQAFIDQWVSDYQEADYVTNQKQH</sequence>